<evidence type="ECO:0000256" key="13">
    <source>
        <dbReference type="ARBA" id="ARBA00046114"/>
    </source>
</evidence>
<evidence type="ECO:0000256" key="9">
    <source>
        <dbReference type="ARBA" id="ARBA00023212"/>
    </source>
</evidence>
<comment type="caution">
    <text evidence="16">The sequence shown here is derived from an EMBL/GenBank/DDBJ whole genome shotgun (WGS) entry which is preliminary data.</text>
</comment>
<evidence type="ECO:0000313" key="17">
    <source>
        <dbReference type="Proteomes" id="UP001210925"/>
    </source>
</evidence>
<keyword evidence="10" id="KW-0539">Nucleus</keyword>
<keyword evidence="9" id="KW-0206">Cytoskeleton</keyword>
<evidence type="ECO:0000256" key="4">
    <source>
        <dbReference type="ARBA" id="ARBA00014813"/>
    </source>
</evidence>
<evidence type="ECO:0000313" key="16">
    <source>
        <dbReference type="EMBL" id="KAJ3256196.1"/>
    </source>
</evidence>
<organism evidence="16 17">
    <name type="scientific">Boothiomyces macroporosus</name>
    <dbReference type="NCBI Taxonomy" id="261099"/>
    <lineage>
        <taxon>Eukaryota</taxon>
        <taxon>Fungi</taxon>
        <taxon>Fungi incertae sedis</taxon>
        <taxon>Chytridiomycota</taxon>
        <taxon>Chytridiomycota incertae sedis</taxon>
        <taxon>Chytridiomycetes</taxon>
        <taxon>Rhizophydiales</taxon>
        <taxon>Terramycetaceae</taxon>
        <taxon>Boothiomyces</taxon>
    </lineage>
</organism>
<protein>
    <recommendedName>
        <fullName evidence="4">Meiosis-specific nuclear structural protein 1</fullName>
    </recommendedName>
</protein>
<evidence type="ECO:0000256" key="3">
    <source>
        <dbReference type="ARBA" id="ARBA00009158"/>
    </source>
</evidence>
<feature type="coiled-coil region" evidence="14">
    <location>
        <begin position="71"/>
        <end position="455"/>
    </location>
</feature>
<sequence>MNPSLLHAKARRVALEKREMESRKRQDNRRDILKELHDDTLLLSNIASDIRVDHMRRTRQYEMQKLERDTIRELLEDQQRAKQIQEELRKEEEMVREMELYHQEQVKEQKLRQSIRENSSELRELEKKLNHAYMNKERSLQMKEKELMIAKKKAEEQAMYAVWKEQAEIAELEEKEREKKNHEKAIEYHQALHHQLEENEEKKQKEYEIFLKEKEMVDKIVQKIAEENEREAASRLEKQEETKKFIEQFMRERAQWKEEERRLQEEENRKIAEFAQLQKAREEKVEIKKKTIAAGKDAIYNKLASQIEHQEKMKIELEDLRIDLAQEEQEAQARRKEHEMLQQRIQKRLETIDAYQAQVADKKRRIQEERLEEDKFREKLMQKFAEDDRIEQMKQAARRMKQLEHRRAVDELVKERKRIHEANEMEKKRLENVELELARYRAEVIEQERQRLLREHASKLAGFLPKGVLRDKKDLDLFDQEFVKKFGETKI</sequence>
<comment type="subcellular location">
    <subcellularLocation>
        <location evidence="2">Cytoplasm</location>
        <location evidence="2">Cytoskeleton</location>
        <location evidence="2">Flagellum axoneme</location>
    </subcellularLocation>
    <subcellularLocation>
        <location evidence="1">Nucleus</location>
    </subcellularLocation>
</comment>
<proteinExistence type="inferred from homology"/>
<keyword evidence="8" id="KW-0969">Cilium</keyword>
<dbReference type="PANTHER" id="PTHR19265">
    <property type="entry name" value="MEIOSIS-SPECIFIC NUCLEAR STRUCTURAL PROTEIN 1"/>
    <property type="match status" value="1"/>
</dbReference>
<evidence type="ECO:0000256" key="1">
    <source>
        <dbReference type="ARBA" id="ARBA00004123"/>
    </source>
</evidence>
<accession>A0AAD5UF73</accession>
<evidence type="ECO:0000256" key="7">
    <source>
        <dbReference type="ARBA" id="ARBA00023054"/>
    </source>
</evidence>
<evidence type="ECO:0000256" key="14">
    <source>
        <dbReference type="SAM" id="Coils"/>
    </source>
</evidence>
<keyword evidence="11" id="KW-0469">Meiosis</keyword>
<keyword evidence="5" id="KW-0963">Cytoplasm</keyword>
<keyword evidence="6" id="KW-0282">Flagellum</keyword>
<evidence type="ECO:0000256" key="6">
    <source>
        <dbReference type="ARBA" id="ARBA00022846"/>
    </source>
</evidence>
<evidence type="ECO:0000259" key="15">
    <source>
        <dbReference type="Pfam" id="PF13868"/>
    </source>
</evidence>
<evidence type="ECO:0000256" key="5">
    <source>
        <dbReference type="ARBA" id="ARBA00022490"/>
    </source>
</evidence>
<evidence type="ECO:0000256" key="12">
    <source>
        <dbReference type="ARBA" id="ARBA00023273"/>
    </source>
</evidence>
<keyword evidence="7 14" id="KW-0175">Coiled coil</keyword>
<dbReference type="EMBL" id="JADGKB010000054">
    <property type="protein sequence ID" value="KAJ3256196.1"/>
    <property type="molecule type" value="Genomic_DNA"/>
</dbReference>
<dbReference type="GO" id="GO:0005634">
    <property type="term" value="C:nucleus"/>
    <property type="evidence" value="ECO:0007669"/>
    <property type="project" value="UniProtKB-SubCell"/>
</dbReference>
<evidence type="ECO:0000256" key="10">
    <source>
        <dbReference type="ARBA" id="ARBA00023242"/>
    </source>
</evidence>
<dbReference type="Proteomes" id="UP001210925">
    <property type="component" value="Unassembled WGS sequence"/>
</dbReference>
<gene>
    <name evidence="16" type="primary">MNS1</name>
    <name evidence="16" type="ORF">HK103_005655</name>
</gene>
<evidence type="ECO:0000256" key="8">
    <source>
        <dbReference type="ARBA" id="ARBA00023069"/>
    </source>
</evidence>
<dbReference type="PANTHER" id="PTHR19265:SF0">
    <property type="entry name" value="MEIOSIS-SPECIFIC NUCLEAR STRUCTURAL PROTEIN 1"/>
    <property type="match status" value="1"/>
</dbReference>
<evidence type="ECO:0000256" key="11">
    <source>
        <dbReference type="ARBA" id="ARBA00023254"/>
    </source>
</evidence>
<dbReference type="GO" id="GO:0051321">
    <property type="term" value="P:meiotic cell cycle"/>
    <property type="evidence" value="ECO:0007669"/>
    <property type="project" value="UniProtKB-KW"/>
</dbReference>
<dbReference type="InterPro" id="IPR043597">
    <property type="entry name" value="TPH_dom"/>
</dbReference>
<comment type="similarity">
    <text evidence="3">Belongs to the MNS1 family.</text>
</comment>
<dbReference type="Pfam" id="PF13868">
    <property type="entry name" value="TPH"/>
    <property type="match status" value="1"/>
</dbReference>
<keyword evidence="12" id="KW-0966">Cell projection</keyword>
<dbReference type="AlphaFoldDB" id="A0AAD5UF73"/>
<keyword evidence="17" id="KW-1185">Reference proteome</keyword>
<reference evidence="16" key="1">
    <citation type="submission" date="2020-05" db="EMBL/GenBank/DDBJ databases">
        <title>Phylogenomic resolution of chytrid fungi.</title>
        <authorList>
            <person name="Stajich J.E."/>
            <person name="Amses K."/>
            <person name="Simmons R."/>
            <person name="Seto K."/>
            <person name="Myers J."/>
            <person name="Bonds A."/>
            <person name="Quandt C.A."/>
            <person name="Barry K."/>
            <person name="Liu P."/>
            <person name="Grigoriev I."/>
            <person name="Longcore J.E."/>
            <person name="James T.Y."/>
        </authorList>
    </citation>
    <scope>NUCLEOTIDE SEQUENCE</scope>
    <source>
        <strain evidence="16">PLAUS21</strain>
    </source>
</reference>
<dbReference type="InterPro" id="IPR026504">
    <property type="entry name" value="MNS1"/>
</dbReference>
<comment type="function">
    <text evidence="13">Microtubule inner protein (MIP) part of the dynein-decorated doublet microtubules (DMTs) in cilia axoneme, which is required for motile cilia beating. May play a role in the control of meiotic division and germ cell differentiation through regulation of pairing and recombination during meiosis. Required for sperm flagella assembly. May play a role in the assembly and function of the outer dynein arm-docking complex (ODA-DC). ODA-DC mediates outer dynein arms (ODA) binding onto the axonemal doublet microtubules.</text>
</comment>
<evidence type="ECO:0000256" key="2">
    <source>
        <dbReference type="ARBA" id="ARBA00004611"/>
    </source>
</evidence>
<feature type="domain" description="Trichohyalin-plectin-homology" evidence="15">
    <location>
        <begin position="115"/>
        <end position="466"/>
    </location>
</feature>
<name>A0AAD5UF73_9FUNG</name>